<evidence type="ECO:0000313" key="4">
    <source>
        <dbReference type="Proteomes" id="UP000037035"/>
    </source>
</evidence>
<feature type="compositionally biased region" description="Polar residues" evidence="1">
    <location>
        <begin position="558"/>
        <end position="567"/>
    </location>
</feature>
<reference evidence="3 4" key="1">
    <citation type="submission" date="2015-08" db="EMBL/GenBank/DDBJ databases">
        <title>Next Generation Sequencing and Analysis of the Genome of Puccinia sorghi L Schw, the Causal Agent of Maize Common Rust.</title>
        <authorList>
            <person name="Rochi L."/>
            <person name="Burguener G."/>
            <person name="Darino M."/>
            <person name="Turjanski A."/>
            <person name="Kreff E."/>
            <person name="Dieguez M.J."/>
            <person name="Sacco F."/>
        </authorList>
    </citation>
    <scope>NUCLEOTIDE SEQUENCE [LARGE SCALE GENOMIC DNA]</scope>
    <source>
        <strain evidence="3 4">RO10H11247</strain>
    </source>
</reference>
<dbReference type="Proteomes" id="UP000037035">
    <property type="component" value="Unassembled WGS sequence"/>
</dbReference>
<protein>
    <submittedName>
        <fullName evidence="3">Uncharacterized protein</fullName>
    </submittedName>
</protein>
<dbReference type="EMBL" id="LAVV01015414">
    <property type="protein sequence ID" value="KNZ43902.1"/>
    <property type="molecule type" value="Genomic_DNA"/>
</dbReference>
<feature type="compositionally biased region" description="Basic residues" evidence="1">
    <location>
        <begin position="419"/>
        <end position="453"/>
    </location>
</feature>
<organism evidence="3 4">
    <name type="scientific">Puccinia sorghi</name>
    <dbReference type="NCBI Taxonomy" id="27349"/>
    <lineage>
        <taxon>Eukaryota</taxon>
        <taxon>Fungi</taxon>
        <taxon>Dikarya</taxon>
        <taxon>Basidiomycota</taxon>
        <taxon>Pucciniomycotina</taxon>
        <taxon>Pucciniomycetes</taxon>
        <taxon>Pucciniales</taxon>
        <taxon>Pucciniaceae</taxon>
        <taxon>Puccinia</taxon>
    </lineage>
</organism>
<dbReference type="VEuPathDB" id="FungiDB:VP01_972g3"/>
<keyword evidence="4" id="KW-1185">Reference proteome</keyword>
<evidence type="ECO:0000256" key="2">
    <source>
        <dbReference type="SAM" id="Phobius"/>
    </source>
</evidence>
<gene>
    <name evidence="3" type="ORF">VP01_972g3</name>
</gene>
<feature type="region of interest" description="Disordered" evidence="1">
    <location>
        <begin position="558"/>
        <end position="591"/>
    </location>
</feature>
<evidence type="ECO:0000313" key="3">
    <source>
        <dbReference type="EMBL" id="KNZ43902.1"/>
    </source>
</evidence>
<keyword evidence="2" id="KW-0812">Transmembrane</keyword>
<feature type="region of interest" description="Disordered" evidence="1">
    <location>
        <begin position="506"/>
        <end position="532"/>
    </location>
</feature>
<evidence type="ECO:0000256" key="1">
    <source>
        <dbReference type="SAM" id="MobiDB-lite"/>
    </source>
</evidence>
<feature type="compositionally biased region" description="Basic and acidic residues" evidence="1">
    <location>
        <begin position="581"/>
        <end position="591"/>
    </location>
</feature>
<proteinExistence type="predicted"/>
<keyword evidence="2" id="KW-0472">Membrane</keyword>
<feature type="region of interest" description="Disordered" evidence="1">
    <location>
        <begin position="419"/>
        <end position="454"/>
    </location>
</feature>
<feature type="transmembrane region" description="Helical" evidence="2">
    <location>
        <begin position="1454"/>
        <end position="1478"/>
    </location>
</feature>
<keyword evidence="2" id="KW-1133">Transmembrane helix</keyword>
<feature type="transmembrane region" description="Helical" evidence="2">
    <location>
        <begin position="83"/>
        <end position="101"/>
    </location>
</feature>
<comment type="caution">
    <text evidence="3">The sequence shown here is derived from an EMBL/GenBank/DDBJ whole genome shotgun (WGS) entry which is preliminary data.</text>
</comment>
<name>A0A0L6U6F5_9BASI</name>
<sequence>MVDVAFWEVHSWYILDSQEFSKFLSPAQCIASPSDVCSTALNSLWFIFVSHLSWYDLHTLNSSSSIYHILCGMAFYKMKCETFCGILKFLKIIIIFLFSFYNKLPRPLNEKFLGHCQFISQINHYHSNNTLVTKPSTVHTYFTTNTTHTTSKNNPINSIPYTFQFCWYQCVSRLFHITKNTSFWLKFLNSLHLSQPKSLILFTHSLVVIIPYKTTFLVTITAKNNLLNCLQLTCSAPAKLPSKLHMFAYVYFFGTVTVHTDIIFNPLDKAQTKHRYMVNLLVNCSKAKASNLNFPVWDFSWFLTKGYGFVRNNFSSHWHCNYPNFQNLSILFPPHPASCPCCLINLRRLSHDQRRFLWSGIGREKAKHVGLHHCDCVSKGVNEANGIHAVARRMIIGCCICPTRLFHLQILQRDRKVANRKSKCRRGRRHRGKRRRGRSRRSRRHKGTHRRGNRPTDQIAWRWRWFGSGRRLGERQPLPRWRERPCNKQWYLRDKAWKRRCHCRSSSHRRCPGRLTGGKSKGSEKQGSNHLEIKGKRPTVATGCHLCRRMFLASHSFQRGQTPTTQDRTTRCKRVGNPRPTSHEQKSKDRPNYATLILRPHSHLHERRARAHGIAMSLSRAASLLEPIAARKPDQADHLGLLKLWAKPWIQEPVCRESNHPTELILLIWTRRLTELRTSPSANTDIDPERQTLTKSRAPTFFFFFWGGGGFFDGQEAWSQTPKNVPKPNRIFRRHFKKQGLAYPSILFQFQLFHSSFLSLGYLLLDLTDIITKKKKSVVCFLLSHLTCLNSKAPLSCSLFKFIYFYSILSQPHFYLLMDAKDTKEDEGLVKKSTGSFTTKKTCSTLQLTFSKLQPSSTCLHIMHSECAVCTVTVHQSLVESILENGWSNNRSFLGHSAFQLQAVEQVFLVAVLYMYRAYHEGDPIISLILKSTKLKPRTPEPINPRSLFLSSEQTLTKIKNAFYKSFLRPLNFSQYLVDALSPKSHVSLPINNHHPSSLSITHNHTYLIKTITVSFKLWQTNTKTFFQNKNWYCFVAFLAAEEVKLHIKITRTKEKDIRKELNSIKTDSYGKLRVRVRGQIISHQFEIEKENKEIRIDNRIDKSDSGSVSEFFLEVNSSGVKKENEELISFHRECCQISTKLLPTLTFSAYVNFSYTKIVRKNERGFYFNYKFLQFFGIYKMSQVFVSLLSVKICYQHIFQSLLFLTFHNHCNRHQRLNKNYIPLHKMLLRILRIVLPKMQGQDDQTLKQIYSLNNMPSIPPCQDTLGSFAPGPGTQSIFLIHTSSSLVFLSPRACCCFPFSSRYLLTTKVISSYLQILKYLQYTNYHINYPQFFYLGSVEVQGINNRNNILIISYNVNIIRRTFLIINFHCSYYKNTQNLSKTYKKILKLKIISFIIFLQISLALLARGILFLASRWLTITPQTSLPSSVLSSCPSHCPSSSYFSGLFASNCWLFHIMFSSFFIICFLEANIFWFTLIETLLLTRNYSLLTPFLQYCNSVINLLLHPQNYTQWPVSWGFRGRGCKSVWPICVKNHTTISTIILRNSSEIPQAAIRNSKWPIKSLWFSLEKFSGHLQHIRHFISWIILYIYHHSKFHCLLNIFYTLKRFHVCYQQEESTGFPSLFYVEKSLKVLLKLLSFLNCPDRKRNYTFLQKIIPSLRAQLIACKNLLSIIELSLLILQAHNGLNFFNSNLAGQKLWLSLGLACAIWSQYLLYSSQRIELITWSLLFMHNPLTIGTITRQNTNSTCTHCLVRYNGTTFYLARKCVHISSTFGLVNVREKKLLFSSCSTHQICFDHHLIPQLFHPLQPSNKKCMLKCFFHRIALLVNSVFKKLGMEAPPPPKFKKPFVRNFPSSHTLMERRKGENEDEKASKEKNLYLSWRMQRNLMIILIVMIFSSLTKNVYTKG</sequence>
<accession>A0A0L6U6F5</accession>
<feature type="transmembrane region" description="Helical" evidence="2">
    <location>
        <begin position="1393"/>
        <end position="1415"/>
    </location>
</feature>